<organism evidence="2">
    <name type="scientific">uncultured Segetibacter sp</name>
    <dbReference type="NCBI Taxonomy" id="481133"/>
    <lineage>
        <taxon>Bacteria</taxon>
        <taxon>Pseudomonadati</taxon>
        <taxon>Bacteroidota</taxon>
        <taxon>Chitinophagia</taxon>
        <taxon>Chitinophagales</taxon>
        <taxon>Chitinophagaceae</taxon>
        <taxon>Segetibacter</taxon>
        <taxon>environmental samples</taxon>
    </lineage>
</organism>
<dbReference type="InterPro" id="IPR005094">
    <property type="entry name" value="Endonuclease_MobA/VirD2"/>
</dbReference>
<sequence length="297" mass="34179">MLSKVFSGHSFYHACRYIVNKPEAEVLECIGVREHNYQVMSDDFILQQQLRPEKEKACFHCSLSFHPGEKVSDEQMKQIAKEYLERLKIVNTQVAIVKHLDRRHLHMHIVANMIDNNGKVISDSFLGLRGKKTAQQLTLGHKLVPALKKDLKLTNYHALRKSEANKYKIYESILQVLPQCKTMKDLENKLQLRGIETQYKYKGQTLEKQGVSFKMGDYSFKGSQVDRQFSLGNVEKTMAVNQKEALTLRPGVAENRNRYSSATVNPSAEINYKFKEDLQENPIQKGLEKSLEIFTNA</sequence>
<gene>
    <name evidence="2" type="ORF">AVDCRST_MAG96-335</name>
</gene>
<reference evidence="2" key="1">
    <citation type="submission" date="2020-02" db="EMBL/GenBank/DDBJ databases">
        <authorList>
            <person name="Meier V. D."/>
        </authorList>
    </citation>
    <scope>NUCLEOTIDE SEQUENCE</scope>
    <source>
        <strain evidence="2">AVDCRST_MAG96</strain>
    </source>
</reference>
<proteinExistence type="predicted"/>
<dbReference type="AlphaFoldDB" id="A0A6J4RC39"/>
<name>A0A6J4RC39_9BACT</name>
<feature type="domain" description="MobA/VirD2-like nuclease" evidence="1">
    <location>
        <begin position="17"/>
        <end position="143"/>
    </location>
</feature>
<protein>
    <recommendedName>
        <fullName evidence="1">MobA/VirD2-like nuclease domain-containing protein</fullName>
    </recommendedName>
</protein>
<dbReference type="EMBL" id="CADCVN010000124">
    <property type="protein sequence ID" value="CAA9469868.1"/>
    <property type="molecule type" value="Genomic_DNA"/>
</dbReference>
<evidence type="ECO:0000313" key="2">
    <source>
        <dbReference type="EMBL" id="CAA9469868.1"/>
    </source>
</evidence>
<evidence type="ECO:0000259" key="1">
    <source>
        <dbReference type="Pfam" id="PF03432"/>
    </source>
</evidence>
<accession>A0A6J4RC39</accession>
<dbReference type="Pfam" id="PF03432">
    <property type="entry name" value="Relaxase"/>
    <property type="match status" value="1"/>
</dbReference>